<evidence type="ECO:0000313" key="2">
    <source>
        <dbReference type="EMBL" id="MFC7246322.1"/>
    </source>
</evidence>
<dbReference type="Proteomes" id="UP001596392">
    <property type="component" value="Unassembled WGS sequence"/>
</dbReference>
<sequence>MIDLKELLDERSTPPTDLAQHLRMHEVRGRIAVRRRRRITAAGVFAAVVALIVTGYGTLPALRGAPDPAVTPSPAPRLIEGFPEYASGTRVVAAGTSEPGTTSLTVTWTPTTLDFRVFYRCTVSDENTALEMTIALNGRPTSGGSCRDGGSSFSWPRAEKMSADYGLRVGSPSSLTMTATNSVRWPADGKEHDNGPVPADATMSLAVGDDVPFADYPLPPRPTVLRTLDPRQAFYNGEVEAAFEDRLLVHSDPADPLRPMSVTVIWRDHYDLLMEAQTPGTLAISLNGVEVDSPTWWDYNVSTINRSWETSSYEPYYDDVPGFIRPTQGSVVTVTIMPRNITGAWFVQITPGVKRKTR</sequence>
<accession>A0ABW2H5P7</accession>
<keyword evidence="1" id="KW-0812">Transmembrane</keyword>
<proteinExistence type="predicted"/>
<keyword evidence="3" id="KW-1185">Reference proteome</keyword>
<evidence type="ECO:0000313" key="3">
    <source>
        <dbReference type="Proteomes" id="UP001596392"/>
    </source>
</evidence>
<organism evidence="2 3">
    <name type="scientific">Catellatospora aurea</name>
    <dbReference type="NCBI Taxonomy" id="1337874"/>
    <lineage>
        <taxon>Bacteria</taxon>
        <taxon>Bacillati</taxon>
        <taxon>Actinomycetota</taxon>
        <taxon>Actinomycetes</taxon>
        <taxon>Micromonosporales</taxon>
        <taxon>Micromonosporaceae</taxon>
        <taxon>Catellatospora</taxon>
    </lineage>
</organism>
<comment type="caution">
    <text evidence="2">The sequence shown here is derived from an EMBL/GenBank/DDBJ whole genome shotgun (WGS) entry which is preliminary data.</text>
</comment>
<dbReference type="EMBL" id="JBHTAC010000037">
    <property type="protein sequence ID" value="MFC7246322.1"/>
    <property type="molecule type" value="Genomic_DNA"/>
</dbReference>
<evidence type="ECO:0000256" key="1">
    <source>
        <dbReference type="SAM" id="Phobius"/>
    </source>
</evidence>
<protein>
    <submittedName>
        <fullName evidence="2">Uncharacterized protein</fullName>
    </submittedName>
</protein>
<keyword evidence="1" id="KW-1133">Transmembrane helix</keyword>
<gene>
    <name evidence="2" type="ORF">ACFQO7_27920</name>
</gene>
<name>A0ABW2H5P7_9ACTN</name>
<keyword evidence="1" id="KW-0472">Membrane</keyword>
<reference evidence="3" key="1">
    <citation type="journal article" date="2019" name="Int. J. Syst. Evol. Microbiol.">
        <title>The Global Catalogue of Microorganisms (GCM) 10K type strain sequencing project: providing services to taxonomists for standard genome sequencing and annotation.</title>
        <authorList>
            <consortium name="The Broad Institute Genomics Platform"/>
            <consortium name="The Broad Institute Genome Sequencing Center for Infectious Disease"/>
            <person name="Wu L."/>
            <person name="Ma J."/>
        </authorList>
    </citation>
    <scope>NUCLEOTIDE SEQUENCE [LARGE SCALE GENOMIC DNA]</scope>
    <source>
        <strain evidence="3">CGMCC 1.9106</strain>
    </source>
</reference>
<feature type="transmembrane region" description="Helical" evidence="1">
    <location>
        <begin position="39"/>
        <end position="59"/>
    </location>
</feature>
<dbReference type="RefSeq" id="WP_376809158.1">
    <property type="nucleotide sequence ID" value="NZ_JBHTAC010000037.1"/>
</dbReference>